<evidence type="ECO:0000256" key="4">
    <source>
        <dbReference type="ARBA" id="ARBA00023136"/>
    </source>
</evidence>
<evidence type="ECO:0000256" key="3">
    <source>
        <dbReference type="ARBA" id="ARBA00022989"/>
    </source>
</evidence>
<feature type="transmembrane region" description="Helical" evidence="5">
    <location>
        <begin position="87"/>
        <end position="108"/>
    </location>
</feature>
<evidence type="ECO:0000256" key="5">
    <source>
        <dbReference type="SAM" id="Phobius"/>
    </source>
</evidence>
<evidence type="ECO:0000313" key="6">
    <source>
        <dbReference type="EMBL" id="MFC5541155.1"/>
    </source>
</evidence>
<dbReference type="InterPro" id="IPR006214">
    <property type="entry name" value="Bax_inhibitor_1-related"/>
</dbReference>
<comment type="subcellular location">
    <subcellularLocation>
        <location evidence="1">Membrane</location>
        <topology evidence="1">Multi-pass membrane protein</topology>
    </subcellularLocation>
</comment>
<dbReference type="Pfam" id="PF01027">
    <property type="entry name" value="Bax1-I"/>
    <property type="match status" value="1"/>
</dbReference>
<name>A0ABW0RCW4_9BACL</name>
<dbReference type="RefSeq" id="WP_342581208.1">
    <property type="nucleotide sequence ID" value="NZ_JBHSNQ010000048.1"/>
</dbReference>
<gene>
    <name evidence="6" type="ORF">ACFPOH_05100</name>
</gene>
<dbReference type="EMBL" id="JBHSNQ010000048">
    <property type="protein sequence ID" value="MFC5541155.1"/>
    <property type="molecule type" value="Genomic_DNA"/>
</dbReference>
<sequence length="205" mass="23707">MYGHHLSLVLKHFALMWGLTAISLIVGMFLPSSIVIIVSVVNLVLLFIVVFTRNMLWANGILYLIPFFTGIMFYWLAQLFIGILGTAFVYSLLFGAAVLFITLALLGLKMPRHFPNGATYFTAILLVFMLFFIIYFFIPVDSMVHVFIAAIIVFGFVLYTVYDFNLIRNYYVKEDELVKTALSLYLDFINIFFFFFGRLYRGKRK</sequence>
<protein>
    <submittedName>
        <fullName evidence="6">Bax inhibitor-1 family protein</fullName>
    </submittedName>
</protein>
<feature type="transmembrane region" description="Helical" evidence="5">
    <location>
        <begin position="20"/>
        <end position="49"/>
    </location>
</feature>
<comment type="caution">
    <text evidence="6">The sequence shown here is derived from an EMBL/GenBank/DDBJ whole genome shotgun (WGS) entry which is preliminary data.</text>
</comment>
<reference evidence="7" key="1">
    <citation type="journal article" date="2019" name="Int. J. Syst. Evol. Microbiol.">
        <title>The Global Catalogue of Microorganisms (GCM) 10K type strain sequencing project: providing services to taxonomists for standard genome sequencing and annotation.</title>
        <authorList>
            <consortium name="The Broad Institute Genomics Platform"/>
            <consortium name="The Broad Institute Genome Sequencing Center for Infectious Disease"/>
            <person name="Wu L."/>
            <person name="Ma J."/>
        </authorList>
    </citation>
    <scope>NUCLEOTIDE SEQUENCE [LARGE SCALE GENOMIC DNA]</scope>
    <source>
        <strain evidence="7">CCUG 56331</strain>
    </source>
</reference>
<evidence type="ECO:0000313" key="7">
    <source>
        <dbReference type="Proteomes" id="UP001595978"/>
    </source>
</evidence>
<evidence type="ECO:0000256" key="1">
    <source>
        <dbReference type="ARBA" id="ARBA00004141"/>
    </source>
</evidence>
<keyword evidence="2 5" id="KW-0812">Transmembrane</keyword>
<keyword evidence="3 5" id="KW-1133">Transmembrane helix</keyword>
<organism evidence="6 7">
    <name type="scientific">Ureibacillus suwonensis</name>
    <dbReference type="NCBI Taxonomy" id="313007"/>
    <lineage>
        <taxon>Bacteria</taxon>
        <taxon>Bacillati</taxon>
        <taxon>Bacillota</taxon>
        <taxon>Bacilli</taxon>
        <taxon>Bacillales</taxon>
        <taxon>Caryophanaceae</taxon>
        <taxon>Ureibacillus</taxon>
    </lineage>
</organism>
<evidence type="ECO:0000256" key="2">
    <source>
        <dbReference type="ARBA" id="ARBA00022692"/>
    </source>
</evidence>
<proteinExistence type="predicted"/>
<keyword evidence="7" id="KW-1185">Reference proteome</keyword>
<feature type="transmembrane region" description="Helical" evidence="5">
    <location>
        <begin position="61"/>
        <end position="81"/>
    </location>
</feature>
<feature type="transmembrane region" description="Helical" evidence="5">
    <location>
        <begin position="120"/>
        <end position="138"/>
    </location>
</feature>
<feature type="transmembrane region" description="Helical" evidence="5">
    <location>
        <begin position="144"/>
        <end position="162"/>
    </location>
</feature>
<accession>A0ABW0RCW4</accession>
<feature type="transmembrane region" description="Helical" evidence="5">
    <location>
        <begin position="182"/>
        <end position="200"/>
    </location>
</feature>
<keyword evidence="4 5" id="KW-0472">Membrane</keyword>
<dbReference type="Proteomes" id="UP001595978">
    <property type="component" value="Unassembled WGS sequence"/>
</dbReference>